<keyword evidence="1" id="KW-0472">Membrane</keyword>
<keyword evidence="1" id="KW-1133">Transmembrane helix</keyword>
<dbReference type="EMBL" id="JAFLRJ010000716">
    <property type="protein sequence ID" value="MBO0517618.1"/>
    <property type="molecule type" value="Genomic_DNA"/>
</dbReference>
<reference evidence="2" key="1">
    <citation type="submission" date="2021-03" db="EMBL/GenBank/DDBJ databases">
        <title>Streptomyces poriferae sp. nov., a novel marine sponge-derived Actinobacteria species with anti-MRSA activity.</title>
        <authorList>
            <person name="Sandoval-Powers M."/>
            <person name="Kralova S."/>
            <person name="Nguyen G.-S."/>
            <person name="Fawwal D."/>
            <person name="Degnes K."/>
            <person name="Klinkenberg G."/>
            <person name="Sletta H."/>
            <person name="Wentzel A."/>
            <person name="Liles M.R."/>
        </authorList>
    </citation>
    <scope>NUCLEOTIDE SEQUENCE</scope>
    <source>
        <strain evidence="2">DSM 41794</strain>
    </source>
</reference>
<keyword evidence="3" id="KW-1185">Reference proteome</keyword>
<dbReference type="RefSeq" id="WP_206969511.1">
    <property type="nucleotide sequence ID" value="NZ_BAAAJJ010000012.1"/>
</dbReference>
<evidence type="ECO:0000313" key="2">
    <source>
        <dbReference type="EMBL" id="MBO0517618.1"/>
    </source>
</evidence>
<dbReference type="AlphaFoldDB" id="A0A939FF97"/>
<comment type="caution">
    <text evidence="2">The sequence shown here is derived from an EMBL/GenBank/DDBJ whole genome shotgun (WGS) entry which is preliminary data.</text>
</comment>
<organism evidence="2 3">
    <name type="scientific">Streptomyces beijiangensis</name>
    <dbReference type="NCBI Taxonomy" id="163361"/>
    <lineage>
        <taxon>Bacteria</taxon>
        <taxon>Bacillati</taxon>
        <taxon>Actinomycetota</taxon>
        <taxon>Actinomycetes</taxon>
        <taxon>Kitasatosporales</taxon>
        <taxon>Streptomycetaceae</taxon>
        <taxon>Streptomyces</taxon>
    </lineage>
</organism>
<gene>
    <name evidence="2" type="ORF">J0695_38590</name>
</gene>
<protein>
    <recommendedName>
        <fullName evidence="4">Alkaline shock response membrane anchor protein AmaP</fullName>
    </recommendedName>
</protein>
<keyword evidence="1" id="KW-0812">Transmembrane</keyword>
<evidence type="ECO:0008006" key="4">
    <source>
        <dbReference type="Google" id="ProtNLM"/>
    </source>
</evidence>
<name>A0A939FF97_9ACTN</name>
<feature type="transmembrane region" description="Helical" evidence="1">
    <location>
        <begin position="64"/>
        <end position="86"/>
    </location>
</feature>
<evidence type="ECO:0000313" key="3">
    <source>
        <dbReference type="Proteomes" id="UP000664167"/>
    </source>
</evidence>
<sequence>MRQPRATANRTVLTTAGLILLTGGTWLATAGTSLTDRLPTWWPTVSEGDVLLNREDLAQLRDHAWWTATVSAAGIIITVLLVLWFLSQLHIRTRSRLPLTAPGSELHTRALKDALTRRVTAVNGVARCHLHIHSRRRHLHVRMRVWLAPDTAPGHVLERIHAVTAEAEQAATPYTLEARVRLSHENHPAPHVR</sequence>
<dbReference type="Proteomes" id="UP000664167">
    <property type="component" value="Unassembled WGS sequence"/>
</dbReference>
<proteinExistence type="predicted"/>
<accession>A0A939FF97</accession>
<evidence type="ECO:0000256" key="1">
    <source>
        <dbReference type="SAM" id="Phobius"/>
    </source>
</evidence>